<evidence type="ECO:0000256" key="3">
    <source>
        <dbReference type="ARBA" id="ARBA00022692"/>
    </source>
</evidence>
<dbReference type="InterPro" id="IPR051461">
    <property type="entry name" value="UPF0750_membrane"/>
</dbReference>
<feature type="transmembrane region" description="Helical" evidence="6">
    <location>
        <begin position="141"/>
        <end position="159"/>
    </location>
</feature>
<keyword evidence="5 6" id="KW-0472">Membrane</keyword>
<evidence type="ECO:0000313" key="8">
    <source>
        <dbReference type="EMBL" id="OKY94073.1"/>
    </source>
</evidence>
<organism evidence="8 9">
    <name type="scientific">Alistipes putredinis</name>
    <dbReference type="NCBI Taxonomy" id="28117"/>
    <lineage>
        <taxon>Bacteria</taxon>
        <taxon>Pseudomonadati</taxon>
        <taxon>Bacteroidota</taxon>
        <taxon>Bacteroidia</taxon>
        <taxon>Bacteroidales</taxon>
        <taxon>Rikenellaceae</taxon>
        <taxon>Alistipes</taxon>
    </lineage>
</organism>
<dbReference type="PIRSF" id="PIRSF006483">
    <property type="entry name" value="Membrane_protein_YitT"/>
    <property type="match status" value="1"/>
</dbReference>
<dbReference type="Pfam" id="PF02588">
    <property type="entry name" value="YitT_membrane"/>
    <property type="match status" value="1"/>
</dbReference>
<feature type="transmembrane region" description="Helical" evidence="6">
    <location>
        <begin position="20"/>
        <end position="41"/>
    </location>
</feature>
<dbReference type="STRING" id="28117.BHV66_06395"/>
<dbReference type="Proteomes" id="UP000187417">
    <property type="component" value="Unassembled WGS sequence"/>
</dbReference>
<keyword evidence="2" id="KW-1003">Cell membrane</keyword>
<keyword evidence="3 6" id="KW-0812">Transmembrane</keyword>
<evidence type="ECO:0000259" key="7">
    <source>
        <dbReference type="Pfam" id="PF10035"/>
    </source>
</evidence>
<evidence type="ECO:0000313" key="9">
    <source>
        <dbReference type="Proteomes" id="UP000187417"/>
    </source>
</evidence>
<evidence type="ECO:0000256" key="2">
    <source>
        <dbReference type="ARBA" id="ARBA00022475"/>
    </source>
</evidence>
<dbReference type="PANTHER" id="PTHR33545">
    <property type="entry name" value="UPF0750 MEMBRANE PROTEIN YITT-RELATED"/>
    <property type="match status" value="1"/>
</dbReference>
<feature type="transmembrane region" description="Helical" evidence="6">
    <location>
        <begin position="207"/>
        <end position="226"/>
    </location>
</feature>
<evidence type="ECO:0000256" key="5">
    <source>
        <dbReference type="ARBA" id="ARBA00023136"/>
    </source>
</evidence>
<dbReference type="InterPro" id="IPR003740">
    <property type="entry name" value="YitT"/>
</dbReference>
<dbReference type="CDD" id="cd16380">
    <property type="entry name" value="YitT_C"/>
    <property type="match status" value="1"/>
</dbReference>
<feature type="transmembrane region" description="Helical" evidence="6">
    <location>
        <begin position="79"/>
        <end position="103"/>
    </location>
</feature>
<feature type="transmembrane region" description="Helical" evidence="6">
    <location>
        <begin position="47"/>
        <end position="67"/>
    </location>
</feature>
<gene>
    <name evidence="8" type="ORF">BHV66_06395</name>
</gene>
<dbReference type="RefSeq" id="WP_004329364.1">
    <property type="nucleotide sequence ID" value="NZ_BAAFKX010000011.1"/>
</dbReference>
<dbReference type="Pfam" id="PF10035">
    <property type="entry name" value="DUF2179"/>
    <property type="match status" value="1"/>
</dbReference>
<dbReference type="AlphaFoldDB" id="A0A1Q6F590"/>
<reference evidence="8 9" key="1">
    <citation type="journal article" date="2016" name="Nat. Biotechnol.">
        <title>Measurement of bacterial replication rates in microbial communities.</title>
        <authorList>
            <person name="Brown C.T."/>
            <person name="Olm M.R."/>
            <person name="Thomas B.C."/>
            <person name="Banfield J.F."/>
        </authorList>
    </citation>
    <scope>NUCLEOTIDE SEQUENCE [LARGE SCALE GENOMIC DNA]</scope>
    <source>
        <strain evidence="8">CAG:67_53_122</strain>
    </source>
</reference>
<evidence type="ECO:0000256" key="6">
    <source>
        <dbReference type="SAM" id="Phobius"/>
    </source>
</evidence>
<name>A0A1Q6F590_9BACT</name>
<dbReference type="PANTHER" id="PTHR33545:SF5">
    <property type="entry name" value="UPF0750 MEMBRANE PROTEIN YITT"/>
    <property type="match status" value="1"/>
</dbReference>
<keyword evidence="4 6" id="KW-1133">Transmembrane helix</keyword>
<sequence>MTLLKEKITFGTIMGVVREYFVMTIGILLYTFAWIACILPAHGTGGGATGAALVLCGAIENLFNFQINIGTMAFIVNGILLLFAGFIIGWNFGIKTIFCIIVLPASLNFFQETLPGVQAWLAELGVIPPDAISLFGNLEPLLLVIMGGMLSGVGIYMCFRQGGSTGGTDIVALLINKYHPINYGRVVLVTDSLIICASLLVGNGIETVIYGFLLTAVFGLSTDALLAGNQQSNQILVISHEHDRIAAEIVEKAHRGVTMLNGMGWYTKESSQVVMVICRKRETADILKIVRNLDPKAFVSVASVTGVYGQGFGIIDGGMLNGMKKN</sequence>
<feature type="domain" description="DUF2179" evidence="7">
    <location>
        <begin position="255"/>
        <end position="309"/>
    </location>
</feature>
<dbReference type="InterPro" id="IPR019264">
    <property type="entry name" value="DUF2179"/>
</dbReference>
<dbReference type="InterPro" id="IPR015867">
    <property type="entry name" value="N-reg_PII/ATP_PRibTrfase_C"/>
</dbReference>
<protein>
    <submittedName>
        <fullName evidence="8">Membrane protein</fullName>
    </submittedName>
</protein>
<dbReference type="EMBL" id="MNQH01000030">
    <property type="protein sequence ID" value="OKY94073.1"/>
    <property type="molecule type" value="Genomic_DNA"/>
</dbReference>
<dbReference type="GO" id="GO:0005886">
    <property type="term" value="C:plasma membrane"/>
    <property type="evidence" value="ECO:0007669"/>
    <property type="project" value="UniProtKB-SubCell"/>
</dbReference>
<evidence type="ECO:0000256" key="4">
    <source>
        <dbReference type="ARBA" id="ARBA00022989"/>
    </source>
</evidence>
<evidence type="ECO:0000256" key="1">
    <source>
        <dbReference type="ARBA" id="ARBA00004651"/>
    </source>
</evidence>
<feature type="transmembrane region" description="Helical" evidence="6">
    <location>
        <begin position="180"/>
        <end position="201"/>
    </location>
</feature>
<comment type="subcellular location">
    <subcellularLocation>
        <location evidence="1">Cell membrane</location>
        <topology evidence="1">Multi-pass membrane protein</topology>
    </subcellularLocation>
</comment>
<dbReference type="Gene3D" id="3.30.70.120">
    <property type="match status" value="1"/>
</dbReference>
<proteinExistence type="predicted"/>
<comment type="caution">
    <text evidence="8">The sequence shown here is derived from an EMBL/GenBank/DDBJ whole genome shotgun (WGS) entry which is preliminary data.</text>
</comment>
<accession>A0A1Q6F590</accession>